<organism evidence="2 3">
    <name type="scientific">Pochonia chlamydosporia 170</name>
    <dbReference type="NCBI Taxonomy" id="1380566"/>
    <lineage>
        <taxon>Eukaryota</taxon>
        <taxon>Fungi</taxon>
        <taxon>Dikarya</taxon>
        <taxon>Ascomycota</taxon>
        <taxon>Pezizomycotina</taxon>
        <taxon>Sordariomycetes</taxon>
        <taxon>Hypocreomycetidae</taxon>
        <taxon>Hypocreales</taxon>
        <taxon>Clavicipitaceae</taxon>
        <taxon>Pochonia</taxon>
    </lineage>
</organism>
<proteinExistence type="predicted"/>
<feature type="region of interest" description="Disordered" evidence="1">
    <location>
        <begin position="50"/>
        <end position="73"/>
    </location>
</feature>
<dbReference type="AlphaFoldDB" id="A0A179F1H1"/>
<feature type="region of interest" description="Disordered" evidence="1">
    <location>
        <begin position="135"/>
        <end position="191"/>
    </location>
</feature>
<evidence type="ECO:0000313" key="3">
    <source>
        <dbReference type="Proteomes" id="UP000078397"/>
    </source>
</evidence>
<evidence type="ECO:0000313" key="2">
    <source>
        <dbReference type="EMBL" id="OAQ59268.1"/>
    </source>
</evidence>
<comment type="caution">
    <text evidence="2">The sequence shown here is derived from an EMBL/GenBank/DDBJ whole genome shotgun (WGS) entry which is preliminary data.</text>
</comment>
<dbReference type="GeneID" id="28852680"/>
<feature type="compositionally biased region" description="Low complexity" evidence="1">
    <location>
        <begin position="55"/>
        <end position="64"/>
    </location>
</feature>
<dbReference type="Proteomes" id="UP000078397">
    <property type="component" value="Unassembled WGS sequence"/>
</dbReference>
<dbReference type="RefSeq" id="XP_018137323.1">
    <property type="nucleotide sequence ID" value="XM_018288686.1"/>
</dbReference>
<accession>A0A179F1H1</accession>
<name>A0A179F1H1_METCM</name>
<sequence length="247" mass="26385">MVSSTFPHEGADFQTIETAQGSVVVSTDLLTTSNAAADENFNILLKPNTDVVGKTSSSSTSSPSVAEDEIESPNIASMPLQYPEASNITVDNPSTYKIPEVWPVDPDLHELDSFDYEQPRGEAGIPADQPFAQPSEIAPLPLNTAGPVNPSDTAPATIPPGPVIPSLVLNGNSLDSEPPSQPASTEPIPSYMTPEAIRARNLILSCNLPRRTGKITGRARSPERHVSFSDDPKPSKRQKLDSNCCNR</sequence>
<keyword evidence="3" id="KW-1185">Reference proteome</keyword>
<feature type="region of interest" description="Disordered" evidence="1">
    <location>
        <begin position="208"/>
        <end position="247"/>
    </location>
</feature>
<dbReference type="KEGG" id="pchm:VFPPC_10289"/>
<protein>
    <submittedName>
        <fullName evidence="2">Uncharacterized protein</fullName>
    </submittedName>
</protein>
<gene>
    <name evidence="2" type="ORF">VFPPC_10289</name>
</gene>
<evidence type="ECO:0000256" key="1">
    <source>
        <dbReference type="SAM" id="MobiDB-lite"/>
    </source>
</evidence>
<dbReference type="EMBL" id="LSBJ02000010">
    <property type="protein sequence ID" value="OAQ59268.1"/>
    <property type="molecule type" value="Genomic_DNA"/>
</dbReference>
<dbReference type="OrthoDB" id="4938069at2759"/>
<feature type="compositionally biased region" description="Basic and acidic residues" evidence="1">
    <location>
        <begin position="220"/>
        <end position="240"/>
    </location>
</feature>
<reference evidence="2 3" key="1">
    <citation type="journal article" date="2016" name="PLoS Pathog.">
        <title>Biosynthesis of antibiotic leucinostatins in bio-control fungus Purpureocillium lilacinum and their inhibition on phytophthora revealed by genome mining.</title>
        <authorList>
            <person name="Wang G."/>
            <person name="Liu Z."/>
            <person name="Lin R."/>
            <person name="Li E."/>
            <person name="Mao Z."/>
            <person name="Ling J."/>
            <person name="Yang Y."/>
            <person name="Yin W.B."/>
            <person name="Xie B."/>
        </authorList>
    </citation>
    <scope>NUCLEOTIDE SEQUENCE [LARGE SCALE GENOMIC DNA]</scope>
    <source>
        <strain evidence="2">170</strain>
    </source>
</reference>